<sequence length="110" mass="12993">MRRALVRLPIGCLQVSKWQVLYGARRVPVQMFSTSKESSFDDRDLHQKMHQSKDEKKEMKVFHKNQKTLEKMESKKKRCHVGEKKPDMETLKKFGEDARVAQNRPDDGVY</sequence>
<gene>
    <name evidence="2" type="primary">TPHA0D04320</name>
    <name evidence="2" type="ordered locus">TPHA_0D04320</name>
</gene>
<dbReference type="KEGG" id="tpf:TPHA_0D04320"/>
<dbReference type="GeneID" id="11530959"/>
<organism evidence="2 3">
    <name type="scientific">Tetrapisispora phaffii (strain ATCC 24235 / CBS 4417 / NBRC 1672 / NRRL Y-8282 / UCD 70-5)</name>
    <name type="common">Yeast</name>
    <name type="synonym">Fabospora phaffii</name>
    <dbReference type="NCBI Taxonomy" id="1071381"/>
    <lineage>
        <taxon>Eukaryota</taxon>
        <taxon>Fungi</taxon>
        <taxon>Dikarya</taxon>
        <taxon>Ascomycota</taxon>
        <taxon>Saccharomycotina</taxon>
        <taxon>Saccharomycetes</taxon>
        <taxon>Saccharomycetales</taxon>
        <taxon>Saccharomycetaceae</taxon>
        <taxon>Tetrapisispora</taxon>
    </lineage>
</organism>
<dbReference type="OMA" id="YTHQRSE"/>
<dbReference type="OrthoDB" id="4034641at2759"/>
<dbReference type="RefSeq" id="XP_003685500.1">
    <property type="nucleotide sequence ID" value="XM_003685452.1"/>
</dbReference>
<evidence type="ECO:0000313" key="2">
    <source>
        <dbReference type="EMBL" id="CCE63066.1"/>
    </source>
</evidence>
<feature type="compositionally biased region" description="Basic and acidic residues" evidence="1">
    <location>
        <begin position="80"/>
        <end position="110"/>
    </location>
</feature>
<accession>G8BRZ1</accession>
<name>G8BRZ1_TETPH</name>
<feature type="compositionally biased region" description="Basic and acidic residues" evidence="1">
    <location>
        <begin position="38"/>
        <end position="73"/>
    </location>
</feature>
<protein>
    <submittedName>
        <fullName evidence="2">Uncharacterized protein</fullName>
    </submittedName>
</protein>
<evidence type="ECO:0000313" key="3">
    <source>
        <dbReference type="Proteomes" id="UP000005666"/>
    </source>
</evidence>
<dbReference type="AlphaFoldDB" id="G8BRZ1"/>
<dbReference type="EMBL" id="HE612859">
    <property type="protein sequence ID" value="CCE63066.1"/>
    <property type="molecule type" value="Genomic_DNA"/>
</dbReference>
<feature type="region of interest" description="Disordered" evidence="1">
    <location>
        <begin position="35"/>
        <end position="110"/>
    </location>
</feature>
<keyword evidence="3" id="KW-1185">Reference proteome</keyword>
<reference evidence="2 3" key="1">
    <citation type="journal article" date="2011" name="Proc. Natl. Acad. Sci. U.S.A.">
        <title>Evolutionary erosion of yeast sex chromosomes by mating-type switching accidents.</title>
        <authorList>
            <person name="Gordon J.L."/>
            <person name="Armisen D."/>
            <person name="Proux-Wera E."/>
            <person name="Oheigeartaigh S.S."/>
            <person name="Byrne K.P."/>
            <person name="Wolfe K.H."/>
        </authorList>
    </citation>
    <scope>NUCLEOTIDE SEQUENCE [LARGE SCALE GENOMIC DNA]</scope>
    <source>
        <strain evidence="3">ATCC 24235 / CBS 4417 / NBRC 1672 / NRRL Y-8282 / UCD 70-5</strain>
    </source>
</reference>
<proteinExistence type="predicted"/>
<evidence type="ECO:0000256" key="1">
    <source>
        <dbReference type="SAM" id="MobiDB-lite"/>
    </source>
</evidence>
<dbReference type="Proteomes" id="UP000005666">
    <property type="component" value="Chromosome 4"/>
</dbReference>
<dbReference type="HOGENOM" id="CLU_180256_0_0_1"/>